<gene>
    <name evidence="1" type="ORF">I302_08533</name>
    <name evidence="2" type="ORF">I302_105245</name>
</gene>
<dbReference type="KEGG" id="kbi:30212932"/>
<proteinExistence type="predicted"/>
<dbReference type="EMBL" id="CP144543">
    <property type="protein sequence ID" value="WVW83227.1"/>
    <property type="molecule type" value="Genomic_DNA"/>
</dbReference>
<evidence type="ECO:0000313" key="2">
    <source>
        <dbReference type="EMBL" id="WVW83227.1"/>
    </source>
</evidence>
<organism evidence="1">
    <name type="scientific">Kwoniella bestiolae CBS 10118</name>
    <dbReference type="NCBI Taxonomy" id="1296100"/>
    <lineage>
        <taxon>Eukaryota</taxon>
        <taxon>Fungi</taxon>
        <taxon>Dikarya</taxon>
        <taxon>Basidiomycota</taxon>
        <taxon>Agaricomycotina</taxon>
        <taxon>Tremellomycetes</taxon>
        <taxon>Tremellales</taxon>
        <taxon>Cryptococcaceae</taxon>
        <taxon>Kwoniella</taxon>
    </lineage>
</organism>
<dbReference type="EMBL" id="KI894026">
    <property type="protein sequence ID" value="OCF21755.1"/>
    <property type="molecule type" value="Genomic_DNA"/>
</dbReference>
<name>A0A1B9FSL5_9TREE</name>
<dbReference type="GeneID" id="30212932"/>
<reference evidence="2" key="4">
    <citation type="submission" date="2024-02" db="EMBL/GenBank/DDBJ databases">
        <title>Comparative genomics of Cryptococcus and Kwoniella reveals pathogenesis evolution and contrasting modes of karyotype evolution via chromosome fusion or intercentromeric recombination.</title>
        <authorList>
            <person name="Coelho M.A."/>
            <person name="David-Palma M."/>
            <person name="Shea T."/>
            <person name="Bowers K."/>
            <person name="McGinley-Smith S."/>
            <person name="Mohammad A.W."/>
            <person name="Gnirke A."/>
            <person name="Yurkov A.M."/>
            <person name="Nowrousian M."/>
            <person name="Sun S."/>
            <person name="Cuomo C.A."/>
            <person name="Heitman J."/>
        </authorList>
    </citation>
    <scope>NUCLEOTIDE SEQUENCE</scope>
    <source>
        <strain evidence="2">CBS 10118</strain>
    </source>
</reference>
<evidence type="ECO:0000313" key="1">
    <source>
        <dbReference type="EMBL" id="OCF21755.1"/>
    </source>
</evidence>
<protein>
    <submittedName>
        <fullName evidence="1">Uncharacterized protein</fullName>
    </submittedName>
</protein>
<evidence type="ECO:0000313" key="3">
    <source>
        <dbReference type="Proteomes" id="UP000092730"/>
    </source>
</evidence>
<keyword evidence="3" id="KW-1185">Reference proteome</keyword>
<reference evidence="1" key="3">
    <citation type="submission" date="2014-01" db="EMBL/GenBank/DDBJ databases">
        <title>Evolution of pathogenesis and genome organization in the Tremellales.</title>
        <authorList>
            <person name="Cuomo C."/>
            <person name="Litvintseva A."/>
            <person name="Heitman J."/>
            <person name="Chen Y."/>
            <person name="Sun S."/>
            <person name="Springer D."/>
            <person name="Dromer F."/>
            <person name="Young S."/>
            <person name="Zeng Q."/>
            <person name="Chapman S."/>
            <person name="Gujja S."/>
            <person name="Saif S."/>
            <person name="Birren B."/>
        </authorList>
    </citation>
    <scope>NUCLEOTIDE SEQUENCE</scope>
    <source>
        <strain evidence="1">CBS 10118</strain>
    </source>
</reference>
<dbReference type="RefSeq" id="XP_019042825.1">
    <property type="nucleotide sequence ID" value="XM_019195112.1"/>
</dbReference>
<dbReference type="VEuPathDB" id="FungiDB:I302_08533"/>
<accession>A0A1B9FSL5</accession>
<dbReference type="Proteomes" id="UP000092730">
    <property type="component" value="Chromosome 3"/>
</dbReference>
<reference evidence="1" key="1">
    <citation type="submission" date="2013-07" db="EMBL/GenBank/DDBJ databases">
        <title>The Genome Sequence of Cryptococcus bestiolae CBS10118.</title>
        <authorList>
            <consortium name="The Broad Institute Genome Sequencing Platform"/>
            <person name="Cuomo C."/>
            <person name="Litvintseva A."/>
            <person name="Chen Y."/>
            <person name="Heitman J."/>
            <person name="Sun S."/>
            <person name="Springer D."/>
            <person name="Dromer F."/>
            <person name="Young S.K."/>
            <person name="Zeng Q."/>
            <person name="Gargeya S."/>
            <person name="Fitzgerald M."/>
            <person name="Abouelleil A."/>
            <person name="Alvarado L."/>
            <person name="Berlin A.M."/>
            <person name="Chapman S.B."/>
            <person name="Dewar J."/>
            <person name="Goldberg J."/>
            <person name="Griggs A."/>
            <person name="Gujja S."/>
            <person name="Hansen M."/>
            <person name="Howarth C."/>
            <person name="Imamovic A."/>
            <person name="Larimer J."/>
            <person name="McCowan C."/>
            <person name="Murphy C."/>
            <person name="Pearson M."/>
            <person name="Priest M."/>
            <person name="Roberts A."/>
            <person name="Saif S."/>
            <person name="Shea T."/>
            <person name="Sykes S."/>
            <person name="Wortman J."/>
            <person name="Nusbaum C."/>
            <person name="Birren B."/>
        </authorList>
    </citation>
    <scope>NUCLEOTIDE SEQUENCE [LARGE SCALE GENOMIC DNA]</scope>
    <source>
        <strain evidence="1">CBS 10118</strain>
    </source>
</reference>
<reference evidence="2" key="2">
    <citation type="submission" date="2013-07" db="EMBL/GenBank/DDBJ databases">
        <authorList>
            <consortium name="The Broad Institute Genome Sequencing Platform"/>
            <person name="Cuomo C."/>
            <person name="Litvintseva A."/>
            <person name="Chen Y."/>
            <person name="Heitman J."/>
            <person name="Sun S."/>
            <person name="Springer D."/>
            <person name="Dromer F."/>
            <person name="Young S.K."/>
            <person name="Zeng Q."/>
            <person name="Gargeya S."/>
            <person name="Fitzgerald M."/>
            <person name="Abouelleil A."/>
            <person name="Alvarado L."/>
            <person name="Berlin A.M."/>
            <person name="Chapman S.B."/>
            <person name="Dewar J."/>
            <person name="Goldberg J."/>
            <person name="Griggs A."/>
            <person name="Gujja S."/>
            <person name="Hansen M."/>
            <person name="Howarth C."/>
            <person name="Imamovic A."/>
            <person name="Larimer J."/>
            <person name="McCowan C."/>
            <person name="Murphy C."/>
            <person name="Pearson M."/>
            <person name="Priest M."/>
            <person name="Roberts A."/>
            <person name="Saif S."/>
            <person name="Shea T."/>
            <person name="Sykes S."/>
            <person name="Wortman J."/>
            <person name="Nusbaum C."/>
            <person name="Birren B."/>
        </authorList>
    </citation>
    <scope>NUCLEOTIDE SEQUENCE</scope>
    <source>
        <strain evidence="2">CBS 10118</strain>
    </source>
</reference>
<dbReference type="AlphaFoldDB" id="A0A1B9FSL5"/>
<sequence length="214" mass="23448">MSVPDECAGETVPPTSTSMIGFIRTLPRDFDIPVILVGTGSLGTLFSPTPKYSLSTYAAAAEILDVIAVSVIKMSWLHAGVYRPRAIHDGYILPASTEWGQVRASGASEHRIYESLRVSGAREQWRLGFDVITDTIVVYHHHRQLIGISSSFDAITIIVDIVTVDCFDVITILDYIVTIDDFDTITDTRVVTIVDSFDVTTTSSSLSLPLTSEY</sequence>